<gene>
    <name evidence="2" type="ORF">O1V66_17550</name>
</gene>
<evidence type="ECO:0008006" key="4">
    <source>
        <dbReference type="Google" id="ProtNLM"/>
    </source>
</evidence>
<dbReference type="EMBL" id="CP114058">
    <property type="protein sequence ID" value="WAT00649.1"/>
    <property type="molecule type" value="Genomic_DNA"/>
</dbReference>
<evidence type="ECO:0000256" key="1">
    <source>
        <dbReference type="SAM" id="MobiDB-lite"/>
    </source>
</evidence>
<evidence type="ECO:0000313" key="2">
    <source>
        <dbReference type="EMBL" id="WAT00649.1"/>
    </source>
</evidence>
<dbReference type="RefSeq" id="WP_045048845.1">
    <property type="nucleotide sequence ID" value="NZ_CP114058.1"/>
</dbReference>
<accession>A0ABY7HMP4</accession>
<evidence type="ECO:0000313" key="3">
    <source>
        <dbReference type="Proteomes" id="UP001164712"/>
    </source>
</evidence>
<sequence>MQVGITRHKASSLAPTPPQRRSVNAATAVQGTDTAHRIQGLDFPDPLLISSRPLRYNVEFNRQVTAVQQADDFLGRAESGIVTLRHTINHGTSPEIIRQAQQLTRLLDNRPALSGHSVDRALRVTLTAPPQVGFRLAAAETLLNNPQAETLIFSLSNEGQDMAACTLPAEGEPQQRLRPMRQCLGRLGIATHGDTQHAVTFSVSEESWPRVRDRLAVRGEGKRFTAERFTALDPVPDATLQDSLKPLIAHPQQARAQLKTLHQALEHISGQREQLALNREQIRSTLNGMETFKDQGSALLASSRLGNRLAEAAAHFSTLSQALNGQANARPTTVKNLLRG</sequence>
<organism evidence="2 3">
    <name type="scientific">Rouxiella chamberiensis</name>
    <dbReference type="NCBI Taxonomy" id="1513468"/>
    <lineage>
        <taxon>Bacteria</taxon>
        <taxon>Pseudomonadati</taxon>
        <taxon>Pseudomonadota</taxon>
        <taxon>Gammaproteobacteria</taxon>
        <taxon>Enterobacterales</taxon>
        <taxon>Yersiniaceae</taxon>
        <taxon>Rouxiella</taxon>
    </lineage>
</organism>
<proteinExistence type="predicted"/>
<protein>
    <recommendedName>
        <fullName evidence="4">Flagellar hook-associated protein</fullName>
    </recommendedName>
</protein>
<keyword evidence="3" id="KW-1185">Reference proteome</keyword>
<dbReference type="Proteomes" id="UP001164712">
    <property type="component" value="Chromosome"/>
</dbReference>
<feature type="region of interest" description="Disordered" evidence="1">
    <location>
        <begin position="1"/>
        <end position="23"/>
    </location>
</feature>
<feature type="compositionally biased region" description="Basic residues" evidence="1">
    <location>
        <begin position="1"/>
        <end position="10"/>
    </location>
</feature>
<name>A0ABY7HMP4_9GAMM</name>
<reference evidence="2" key="1">
    <citation type="submission" date="2022-12" db="EMBL/GenBank/DDBJ databases">
        <title>Complete genome sequence of an Australian strain of Rouxiella badensis DAR84756 and resolution of the R. badensis DSM100043 and R. chamberiensis DSM28324 genomes.</title>
        <authorList>
            <person name="Paul S."/>
            <person name="Anderson P.J."/>
            <person name="Maynard G."/>
            <person name="Dyall-Smith M."/>
            <person name="Kudinha T."/>
        </authorList>
    </citation>
    <scope>NUCLEOTIDE SEQUENCE</scope>
    <source>
        <strain evidence="2">DSM 28324</strain>
    </source>
</reference>